<feature type="domain" description="Zinc-ribbon" evidence="2">
    <location>
        <begin position="3"/>
        <end position="25"/>
    </location>
</feature>
<evidence type="ECO:0000259" key="2">
    <source>
        <dbReference type="Pfam" id="PF13240"/>
    </source>
</evidence>
<dbReference type="Gene3D" id="4.10.1060.50">
    <property type="match status" value="1"/>
</dbReference>
<evidence type="ECO:0000313" key="3">
    <source>
        <dbReference type="EMBL" id="EKF86430.1"/>
    </source>
</evidence>
<evidence type="ECO:0000256" key="1">
    <source>
        <dbReference type="SAM" id="Phobius"/>
    </source>
</evidence>
<gene>
    <name evidence="3" type="ORF">A994_03068</name>
</gene>
<accession>K2RUK0</accession>
<keyword evidence="4" id="KW-1185">Reference proteome</keyword>
<feature type="transmembrane region" description="Helical" evidence="1">
    <location>
        <begin position="60"/>
        <end position="81"/>
    </location>
</feature>
<name>K2RUK0_METFP</name>
<dbReference type="Pfam" id="PF13240">
    <property type="entry name" value="Zn_Ribbon_1"/>
    <property type="match status" value="1"/>
</dbReference>
<dbReference type="PATRIC" id="fig|1204725.3.peg.619"/>
<keyword evidence="1" id="KW-1133">Transmembrane helix</keyword>
<dbReference type="InterPro" id="IPR038587">
    <property type="entry name" value="Ribosomal_eL40_sf"/>
</dbReference>
<dbReference type="InterPro" id="IPR026870">
    <property type="entry name" value="Zinc_ribbon_dom"/>
</dbReference>
<comment type="caution">
    <text evidence="3">The sequence shown here is derived from an EMBL/GenBank/DDBJ whole genome shotgun (WGS) entry which is preliminary data.</text>
</comment>
<organism evidence="3 4">
    <name type="scientific">Methanobacterium formicicum (strain DSM 3637 / PP1)</name>
    <dbReference type="NCBI Taxonomy" id="1204725"/>
    <lineage>
        <taxon>Archaea</taxon>
        <taxon>Methanobacteriati</taxon>
        <taxon>Methanobacteriota</taxon>
        <taxon>Methanomada group</taxon>
        <taxon>Methanobacteria</taxon>
        <taxon>Methanobacteriales</taxon>
        <taxon>Methanobacteriaceae</taxon>
        <taxon>Methanobacterium</taxon>
    </lineage>
</organism>
<dbReference type="AlphaFoldDB" id="K2RUK0"/>
<dbReference type="EMBL" id="AMPO01000002">
    <property type="protein sequence ID" value="EKF86430.1"/>
    <property type="molecule type" value="Genomic_DNA"/>
</dbReference>
<evidence type="ECO:0000313" key="4">
    <source>
        <dbReference type="Proteomes" id="UP000007360"/>
    </source>
</evidence>
<dbReference type="Proteomes" id="UP000007360">
    <property type="component" value="Unassembled WGS sequence"/>
</dbReference>
<proteinExistence type="predicted"/>
<protein>
    <recommendedName>
        <fullName evidence="2">Zinc-ribbon domain-containing protein</fullName>
    </recommendedName>
</protein>
<reference evidence="3 4" key="1">
    <citation type="journal article" date="2012" name="J. Bacteriol.">
        <title>Draft genome sequence of Methanobacterium formicicum DSM 3637, an archaebacterium isolated from the methane producer amoeba Pelomyxa palustris.</title>
        <authorList>
            <person name="Gutierrez G."/>
        </authorList>
    </citation>
    <scope>NUCLEOTIDE SEQUENCE [LARGE SCALE GENOMIC DNA]</scope>
    <source>
        <strain evidence="4">DSM 3637 / PP1</strain>
    </source>
</reference>
<keyword evidence="1" id="KW-0812">Transmembrane</keyword>
<keyword evidence="1" id="KW-0472">Membrane</keyword>
<feature type="transmembrane region" description="Helical" evidence="1">
    <location>
        <begin position="87"/>
        <end position="106"/>
    </location>
</feature>
<sequence>MVYCHNCGTKNDDDAEFCSKCGEPLRDVRDDYDGRRRHHHRDDRYYRQRNECFGLPHGNVIGPLIGGIILILIGVASFTGFQNIWNYIWPAIIIIVGLLIVVGAIYSSSKRR</sequence>
<dbReference type="RefSeq" id="WP_004029812.1">
    <property type="nucleotide sequence ID" value="NZ_AMPO01000002.1"/>
</dbReference>